<dbReference type="AlphaFoldDB" id="A0A318YQ55"/>
<dbReference type="Proteomes" id="UP000247647">
    <property type="component" value="Unassembled WGS sequence"/>
</dbReference>
<proteinExistence type="predicted"/>
<protein>
    <recommendedName>
        <fullName evidence="3">Helicase C-terminal domain-containing protein</fullName>
    </recommendedName>
</protein>
<dbReference type="Gene3D" id="3.40.50.300">
    <property type="entry name" value="P-loop containing nucleotide triphosphate hydrolases"/>
    <property type="match status" value="1"/>
</dbReference>
<name>A0A318YQ55_ASPNB</name>
<sequence>MRAVLYQHITSWTNYSALDDENSDENPRSQTRRETKYLRLQRERDASAAELNADVGIERQLSGGKDRLEEQPRKSHLSLESITLARWKIPRYSTDNGITRMRLWWYQWPTLGRACSLWDFSNNKHHNHVQLVQTTCPNITILSLCYHFCIGKPCKIGIYIGTTGTRAAHVILMETDWCSTNHKQVFGRCHRIGQRAKVVFAYVFQNTQIECEQLALDKHLARLALGKTIDSYNRK</sequence>
<dbReference type="GeneID" id="37130997"/>
<organism evidence="1 2">
    <name type="scientific">Aspergillus neoniger (strain CBS 115656)</name>
    <dbReference type="NCBI Taxonomy" id="1448310"/>
    <lineage>
        <taxon>Eukaryota</taxon>
        <taxon>Fungi</taxon>
        <taxon>Dikarya</taxon>
        <taxon>Ascomycota</taxon>
        <taxon>Pezizomycotina</taxon>
        <taxon>Eurotiomycetes</taxon>
        <taxon>Eurotiomycetidae</taxon>
        <taxon>Eurotiales</taxon>
        <taxon>Aspergillaceae</taxon>
        <taxon>Aspergillus</taxon>
        <taxon>Aspergillus subgen. Circumdati</taxon>
    </lineage>
</organism>
<gene>
    <name evidence="1" type="ORF">BO87DRAFT_453531</name>
</gene>
<dbReference type="InterPro" id="IPR027417">
    <property type="entry name" value="P-loop_NTPase"/>
</dbReference>
<reference evidence="1" key="1">
    <citation type="submission" date="2016-12" db="EMBL/GenBank/DDBJ databases">
        <title>The genomes of Aspergillus section Nigri reveals drivers in fungal speciation.</title>
        <authorList>
            <consortium name="DOE Joint Genome Institute"/>
            <person name="Vesth T.C."/>
            <person name="Nybo J."/>
            <person name="Theobald S."/>
            <person name="Brandl J."/>
            <person name="Frisvad J.C."/>
            <person name="Nielsen K.F."/>
            <person name="Lyhne E.K."/>
            <person name="Kogle M.E."/>
            <person name="Kuo A."/>
            <person name="Riley R."/>
            <person name="Clum A."/>
            <person name="Nolan M."/>
            <person name="Lipzen A."/>
            <person name="Salamov A."/>
            <person name="Henrissat B."/>
            <person name="Wiebenga A."/>
            <person name="De Vries R.P."/>
            <person name="Grigoriev I.V."/>
            <person name="Mortensen U.H."/>
            <person name="Andersen M.R."/>
            <person name="Baker S.E."/>
        </authorList>
    </citation>
    <scope>NUCLEOTIDE SEQUENCE [LARGE SCALE GENOMIC DNA]</scope>
    <source>
        <strain evidence="1">CBS 115656</strain>
    </source>
</reference>
<evidence type="ECO:0000313" key="2">
    <source>
        <dbReference type="Proteomes" id="UP000247647"/>
    </source>
</evidence>
<evidence type="ECO:0000313" key="1">
    <source>
        <dbReference type="EMBL" id="PYH36519.1"/>
    </source>
</evidence>
<keyword evidence="2" id="KW-1185">Reference proteome</keyword>
<dbReference type="OrthoDB" id="10490370at2759"/>
<evidence type="ECO:0008006" key="3">
    <source>
        <dbReference type="Google" id="ProtNLM"/>
    </source>
</evidence>
<dbReference type="RefSeq" id="XP_025481997.1">
    <property type="nucleotide sequence ID" value="XM_025628541.1"/>
</dbReference>
<dbReference type="SUPFAM" id="SSF52540">
    <property type="entry name" value="P-loop containing nucleoside triphosphate hydrolases"/>
    <property type="match status" value="1"/>
</dbReference>
<dbReference type="EMBL" id="KZ821453">
    <property type="protein sequence ID" value="PYH36519.1"/>
    <property type="molecule type" value="Genomic_DNA"/>
</dbReference>
<accession>A0A318YQ55</accession>